<evidence type="ECO:0000313" key="1">
    <source>
        <dbReference type="EMBL" id="WWX26316.1"/>
    </source>
</evidence>
<gene>
    <name evidence="1" type="ORF">V8247_08355</name>
</gene>
<dbReference type="Pfam" id="PF20475">
    <property type="entry name" value="DUF6717"/>
    <property type="match status" value="1"/>
</dbReference>
<reference evidence="1 2" key="1">
    <citation type="submission" date="2024-03" db="EMBL/GenBank/DDBJ databases">
        <title>A Dehalogenimonas Isolated from Estuarine Sediments Dihaloeliminates Chlorinated Alkanes.</title>
        <authorList>
            <person name="Yang Y."/>
            <person name="Wang H."/>
        </authorList>
    </citation>
    <scope>NUCLEOTIDE SEQUENCE [LARGE SCALE GENOMIC DNA]</scope>
    <source>
        <strain evidence="1 2">W</strain>
    </source>
</reference>
<proteinExistence type="predicted"/>
<protein>
    <submittedName>
        <fullName evidence="1">DUF6717 family protein</fullName>
    </submittedName>
</protein>
<name>A0ABZ2J6B8_9CHLR</name>
<dbReference type="EMBL" id="CP146612">
    <property type="protein sequence ID" value="WWX26316.1"/>
    <property type="molecule type" value="Genomic_DNA"/>
</dbReference>
<accession>A0ABZ2J6B8</accession>
<dbReference type="InterPro" id="IPR046562">
    <property type="entry name" value="DUF6717"/>
</dbReference>
<dbReference type="Proteomes" id="UP001375370">
    <property type="component" value="Chromosome"/>
</dbReference>
<dbReference type="RefSeq" id="WP_338739368.1">
    <property type="nucleotide sequence ID" value="NZ_CP146612.1"/>
</dbReference>
<organism evidence="1 2">
    <name type="scientific">Candidatus Dehalogenimonas loeffleri</name>
    <dbReference type="NCBI Taxonomy" id="3127115"/>
    <lineage>
        <taxon>Bacteria</taxon>
        <taxon>Bacillati</taxon>
        <taxon>Chloroflexota</taxon>
        <taxon>Dehalococcoidia</taxon>
        <taxon>Dehalococcoidales</taxon>
        <taxon>Dehalococcoidaceae</taxon>
        <taxon>Dehalogenimonas</taxon>
    </lineage>
</organism>
<evidence type="ECO:0000313" key="2">
    <source>
        <dbReference type="Proteomes" id="UP001375370"/>
    </source>
</evidence>
<keyword evidence="2" id="KW-1185">Reference proteome</keyword>
<sequence>MLNSIMVIYPYLYYGTWVFDDDRVGLVQEPFVSGIPKMINELVKDIPDAERGFKMFFSANLFPGHQAKLEWVREENGGNWYREFGKTDEGWLCPALFKYFAEAPNYIYIRAEK</sequence>